<evidence type="ECO:0000256" key="1">
    <source>
        <dbReference type="SAM" id="Phobius"/>
    </source>
</evidence>
<reference evidence="2" key="2">
    <citation type="submission" date="2023-01" db="EMBL/GenBank/DDBJ databases">
        <title>Draft genome sequence of Portibacter lacus strain NBRC 108769.</title>
        <authorList>
            <person name="Sun Q."/>
            <person name="Mori K."/>
        </authorList>
    </citation>
    <scope>NUCLEOTIDE SEQUENCE</scope>
    <source>
        <strain evidence="2">NBRC 108769</strain>
    </source>
</reference>
<feature type="transmembrane region" description="Helical" evidence="1">
    <location>
        <begin position="40"/>
        <end position="60"/>
    </location>
</feature>
<keyword evidence="1" id="KW-0812">Transmembrane</keyword>
<name>A0AA37SMZ9_9BACT</name>
<dbReference type="EMBL" id="BSOH01000005">
    <property type="protein sequence ID" value="GLR16309.1"/>
    <property type="molecule type" value="Genomic_DNA"/>
</dbReference>
<feature type="transmembrane region" description="Helical" evidence="1">
    <location>
        <begin position="130"/>
        <end position="152"/>
    </location>
</feature>
<dbReference type="Proteomes" id="UP001156666">
    <property type="component" value="Unassembled WGS sequence"/>
</dbReference>
<evidence type="ECO:0000313" key="2">
    <source>
        <dbReference type="EMBL" id="GLR16309.1"/>
    </source>
</evidence>
<evidence type="ECO:0000313" key="3">
    <source>
        <dbReference type="Proteomes" id="UP001156666"/>
    </source>
</evidence>
<feature type="transmembrane region" description="Helical" evidence="1">
    <location>
        <begin position="306"/>
        <end position="326"/>
    </location>
</feature>
<gene>
    <name evidence="2" type="ORF">GCM10007940_09240</name>
</gene>
<organism evidence="2 3">
    <name type="scientific">Portibacter lacus</name>
    <dbReference type="NCBI Taxonomy" id="1099794"/>
    <lineage>
        <taxon>Bacteria</taxon>
        <taxon>Pseudomonadati</taxon>
        <taxon>Bacteroidota</taxon>
        <taxon>Saprospiria</taxon>
        <taxon>Saprospirales</taxon>
        <taxon>Haliscomenobacteraceae</taxon>
        <taxon>Portibacter</taxon>
    </lineage>
</organism>
<evidence type="ECO:0008006" key="4">
    <source>
        <dbReference type="Google" id="ProtNLM"/>
    </source>
</evidence>
<feature type="transmembrane region" description="Helical" evidence="1">
    <location>
        <begin position="267"/>
        <end position="285"/>
    </location>
</feature>
<feature type="transmembrane region" description="Helical" evidence="1">
    <location>
        <begin position="210"/>
        <end position="230"/>
    </location>
</feature>
<dbReference type="RefSeq" id="WP_235293110.1">
    <property type="nucleotide sequence ID" value="NZ_BSOH01000005.1"/>
</dbReference>
<dbReference type="AlphaFoldDB" id="A0AA37SMZ9"/>
<keyword evidence="1" id="KW-1133">Transmembrane helix</keyword>
<keyword evidence="1" id="KW-0472">Membrane</keyword>
<proteinExistence type="predicted"/>
<keyword evidence="3" id="KW-1185">Reference proteome</keyword>
<feature type="transmembrane region" description="Helical" evidence="1">
    <location>
        <begin position="173"/>
        <end position="190"/>
    </location>
</feature>
<comment type="caution">
    <text evidence="2">The sequence shown here is derived from an EMBL/GenBank/DDBJ whole genome shotgun (WGS) entry which is preliminary data.</text>
</comment>
<reference evidence="2" key="1">
    <citation type="journal article" date="2014" name="Int. J. Syst. Evol. Microbiol.">
        <title>Complete genome sequence of Corynebacterium casei LMG S-19264T (=DSM 44701T), isolated from a smear-ripened cheese.</title>
        <authorList>
            <consortium name="US DOE Joint Genome Institute (JGI-PGF)"/>
            <person name="Walter F."/>
            <person name="Albersmeier A."/>
            <person name="Kalinowski J."/>
            <person name="Ruckert C."/>
        </authorList>
    </citation>
    <scope>NUCLEOTIDE SEQUENCE</scope>
    <source>
        <strain evidence="2">NBRC 108769</strain>
    </source>
</reference>
<sequence>MDFTSLLMWTGFILASFSVIGNDVIQTLGTFMSSNEKKPWWVLFIFAGSILAITLVYSWVVNNGDVSFLRLIGDPPDHSFENPKYPLPDPFEWYYLLPPLVLLFVTRWGIPVSTSFLILTFFKPRGLEDMMVKSLIGYAVAFGTAILVYVLITKRFEKKFMENPVDRKHRQMWTVLQWLSTGFLWTQWLAQDFANIYVYLPRQLGVTSLVISLLILLAMLAFIFYVKGGAIQNIVKSKTNTADIRSATIIDFIYGIVLFFFKEMNNIPMSTTWVFIGLLAGREIAIRWRLDNKLTKREIKGVLIDLLKVTFGLVISIILVFFIRWITG</sequence>
<accession>A0AA37SMZ9</accession>
<protein>
    <recommendedName>
        <fullName evidence="4">Phosphate/sulfate permease</fullName>
    </recommendedName>
</protein>